<feature type="region of interest" description="Disordered" evidence="1">
    <location>
        <begin position="153"/>
        <end position="196"/>
    </location>
</feature>
<proteinExistence type="predicted"/>
<dbReference type="RefSeq" id="WP_306876386.1">
    <property type="nucleotide sequence ID" value="NZ_JAUSRB010000004.1"/>
</dbReference>
<feature type="compositionally biased region" description="Acidic residues" evidence="1">
    <location>
        <begin position="154"/>
        <end position="170"/>
    </location>
</feature>
<organism evidence="2 3">
    <name type="scientific">Streptosporangium brasiliense</name>
    <dbReference type="NCBI Taxonomy" id="47480"/>
    <lineage>
        <taxon>Bacteria</taxon>
        <taxon>Bacillati</taxon>
        <taxon>Actinomycetota</taxon>
        <taxon>Actinomycetes</taxon>
        <taxon>Streptosporangiales</taxon>
        <taxon>Streptosporangiaceae</taxon>
        <taxon>Streptosporangium</taxon>
    </lineage>
</organism>
<gene>
    <name evidence="2" type="ORF">J2S55_009791</name>
</gene>
<evidence type="ECO:0000313" key="2">
    <source>
        <dbReference type="EMBL" id="MDP9870453.1"/>
    </source>
</evidence>
<accession>A0ABT9RME4</accession>
<feature type="region of interest" description="Disordered" evidence="1">
    <location>
        <begin position="267"/>
        <end position="293"/>
    </location>
</feature>
<protein>
    <submittedName>
        <fullName evidence="2">Uncharacterized protein</fullName>
    </submittedName>
</protein>
<comment type="caution">
    <text evidence="2">The sequence shown here is derived from an EMBL/GenBank/DDBJ whole genome shotgun (WGS) entry which is preliminary data.</text>
</comment>
<name>A0ABT9RME4_9ACTN</name>
<reference evidence="2 3" key="1">
    <citation type="submission" date="2023-07" db="EMBL/GenBank/DDBJ databases">
        <title>Sequencing the genomes of 1000 actinobacteria strains.</title>
        <authorList>
            <person name="Klenk H.-P."/>
        </authorList>
    </citation>
    <scope>NUCLEOTIDE SEQUENCE [LARGE SCALE GENOMIC DNA]</scope>
    <source>
        <strain evidence="2 3">DSM 44109</strain>
    </source>
</reference>
<keyword evidence="3" id="KW-1185">Reference proteome</keyword>
<evidence type="ECO:0000313" key="3">
    <source>
        <dbReference type="Proteomes" id="UP001230426"/>
    </source>
</evidence>
<evidence type="ECO:0000256" key="1">
    <source>
        <dbReference type="SAM" id="MobiDB-lite"/>
    </source>
</evidence>
<sequence length="345" mass="37711">MVILAVAGAAPITGSHIDDLLSDFLLVDTDEAREFAVYLPADRALTTTAVLETAKWLEEFEDVGYIAVTGGNPGRKGKPILSDADDEIGEDGQDVAEHLVKILADAVADGHEAYLLLAWGDSDDAPDEHTQRLLDLAAAAGVKAKDLTMGLDDLGFDDDDEEEDDEEEDEPPAKKKKKKDAEQIELTEPEIELGAGDEAQAELPGYVDPQPADDEQNIPDLQVTLAFVFELLTYQDRANAANHLTGVVYRPLTKAVRYHMQKLVNALGEAPTPDPEPAQEEPAPAARRRGKARDIDADMVDVYIDEAKGSIRLISGRGRPRKGEAKDTIPRSEFERIKKEFAEME</sequence>
<dbReference type="Proteomes" id="UP001230426">
    <property type="component" value="Unassembled WGS sequence"/>
</dbReference>
<dbReference type="EMBL" id="JAUSRB010000004">
    <property type="protein sequence ID" value="MDP9870453.1"/>
    <property type="molecule type" value="Genomic_DNA"/>
</dbReference>